<feature type="region of interest" description="Disordered" evidence="1">
    <location>
        <begin position="1"/>
        <end position="25"/>
    </location>
</feature>
<reference evidence="3 4" key="1">
    <citation type="submission" date="2020-07" db="EMBL/GenBank/DDBJ databases">
        <title>Sequencing the genomes of 1000 actinobacteria strains.</title>
        <authorList>
            <person name="Klenk H.-P."/>
        </authorList>
    </citation>
    <scope>NUCLEOTIDE SEQUENCE [LARGE SCALE GENOMIC DNA]</scope>
    <source>
        <strain evidence="3 4">DSM 24552</strain>
    </source>
</reference>
<dbReference type="EMBL" id="JACCAC010000001">
    <property type="protein sequence ID" value="NYG54649.1"/>
    <property type="molecule type" value="Genomic_DNA"/>
</dbReference>
<keyword evidence="4" id="KW-1185">Reference proteome</keyword>
<gene>
    <name evidence="3" type="ORF">BJ989_000953</name>
</gene>
<dbReference type="AlphaFoldDB" id="A0A7Y9RSP8"/>
<dbReference type="Proteomes" id="UP000544110">
    <property type="component" value="Unassembled WGS sequence"/>
</dbReference>
<accession>A0A7Y9RSP8</accession>
<comment type="caution">
    <text evidence="3">The sequence shown here is derived from an EMBL/GenBank/DDBJ whole genome shotgun (WGS) entry which is preliminary data.</text>
</comment>
<dbReference type="RefSeq" id="WP_179517229.1">
    <property type="nucleotide sequence ID" value="NZ_JACCAC010000001.1"/>
</dbReference>
<dbReference type="Pfam" id="PF01590">
    <property type="entry name" value="GAF"/>
    <property type="match status" value="1"/>
</dbReference>
<dbReference type="Gene3D" id="3.30.450.40">
    <property type="match status" value="1"/>
</dbReference>
<feature type="domain" description="GAF" evidence="2">
    <location>
        <begin position="37"/>
        <end position="163"/>
    </location>
</feature>
<evidence type="ECO:0000313" key="3">
    <source>
        <dbReference type="EMBL" id="NYG54649.1"/>
    </source>
</evidence>
<dbReference type="InterPro" id="IPR029016">
    <property type="entry name" value="GAF-like_dom_sf"/>
</dbReference>
<dbReference type="SUPFAM" id="SSF55781">
    <property type="entry name" value="GAF domain-like"/>
    <property type="match status" value="1"/>
</dbReference>
<proteinExistence type="predicted"/>
<sequence length="237" mass="25031">MASRPLEPLPETVEAVGELGPGPDDDLLPELGRLVSRATEVVPSLAGVSLARSHDGVTFTLVSSSERAAALDAVQYVDGGPCIESGHHAEVHDPRPDDPLDEERWRLFAAATAAHGVRSTLTLPVLAEGDVVGTVNLYAAQPHAFDDRVGPLAEVFGAWAEGAVTNADLSFSTRDAAREAPQRLRDRSTFEVATGIVAAQLDVDVEAAEAHLLDAAAQAGVEPVELALEVIRVRWGR</sequence>
<dbReference type="InterPro" id="IPR003018">
    <property type="entry name" value="GAF"/>
</dbReference>
<organism evidence="3 4">
    <name type="scientific">Nocardioides perillae</name>
    <dbReference type="NCBI Taxonomy" id="1119534"/>
    <lineage>
        <taxon>Bacteria</taxon>
        <taxon>Bacillati</taxon>
        <taxon>Actinomycetota</taxon>
        <taxon>Actinomycetes</taxon>
        <taxon>Propionibacteriales</taxon>
        <taxon>Nocardioidaceae</taxon>
        <taxon>Nocardioides</taxon>
    </lineage>
</organism>
<protein>
    <submittedName>
        <fullName evidence="3">GAF domain-containing protein</fullName>
    </submittedName>
</protein>
<evidence type="ECO:0000256" key="1">
    <source>
        <dbReference type="SAM" id="MobiDB-lite"/>
    </source>
</evidence>
<name>A0A7Y9RSP8_9ACTN</name>
<evidence type="ECO:0000259" key="2">
    <source>
        <dbReference type="Pfam" id="PF01590"/>
    </source>
</evidence>
<evidence type="ECO:0000313" key="4">
    <source>
        <dbReference type="Proteomes" id="UP000544110"/>
    </source>
</evidence>